<proteinExistence type="inferred from homology"/>
<dbReference type="Gramene" id="RZC52580">
    <property type="protein sequence ID" value="RZC52580"/>
    <property type="gene ID" value="C5167_021010"/>
</dbReference>
<evidence type="ECO:0000256" key="1">
    <source>
        <dbReference type="ARBA" id="ARBA00009861"/>
    </source>
</evidence>
<keyword evidence="2" id="KW-0808">Transferase</keyword>
<dbReference type="STRING" id="3469.A0A4Y7IXR0"/>
<dbReference type="AlphaFoldDB" id="A0A4Y7IXR0"/>
<dbReference type="EMBL" id="CM010716">
    <property type="protein sequence ID" value="RZC52580.1"/>
    <property type="molecule type" value="Genomic_DNA"/>
</dbReference>
<evidence type="ECO:0000313" key="5">
    <source>
        <dbReference type="Proteomes" id="UP000316621"/>
    </source>
</evidence>
<dbReference type="GO" id="GO:0016746">
    <property type="term" value="F:acyltransferase activity"/>
    <property type="evidence" value="ECO:0007669"/>
    <property type="project" value="UniProtKB-KW"/>
</dbReference>
<protein>
    <submittedName>
        <fullName evidence="4">Uncharacterized protein</fullName>
    </submittedName>
</protein>
<keyword evidence="3" id="KW-0012">Acyltransferase</keyword>
<evidence type="ECO:0000313" key="4">
    <source>
        <dbReference type="EMBL" id="RZC52580.1"/>
    </source>
</evidence>
<evidence type="ECO:0000256" key="3">
    <source>
        <dbReference type="ARBA" id="ARBA00023315"/>
    </source>
</evidence>
<dbReference type="Gene3D" id="3.30.559.10">
    <property type="entry name" value="Chloramphenicol acetyltransferase-like domain"/>
    <property type="match status" value="1"/>
</dbReference>
<organism evidence="4 5">
    <name type="scientific">Papaver somniferum</name>
    <name type="common">Opium poppy</name>
    <dbReference type="NCBI Taxonomy" id="3469"/>
    <lineage>
        <taxon>Eukaryota</taxon>
        <taxon>Viridiplantae</taxon>
        <taxon>Streptophyta</taxon>
        <taxon>Embryophyta</taxon>
        <taxon>Tracheophyta</taxon>
        <taxon>Spermatophyta</taxon>
        <taxon>Magnoliopsida</taxon>
        <taxon>Ranunculales</taxon>
        <taxon>Papaveraceae</taxon>
        <taxon>Papaveroideae</taxon>
        <taxon>Papaver</taxon>
    </lineage>
</organism>
<dbReference type="OMA" id="CTIIHAV"/>
<evidence type="ECO:0000256" key="2">
    <source>
        <dbReference type="ARBA" id="ARBA00022679"/>
    </source>
</evidence>
<sequence>MENMKVEVVLKQTIKPSTQTPLHSKTFNLSFLDQHLGPPIYIPFTLYYESGDVNNKNNHCDGYKNNLEEACEHRVSVIKQSLSETLARYYPLAGRMKEDNLAVECNDEGVEYFETRVSDVRLSQVIKRSPNHNSVLRKFLPPCISSCDNSMSIPFDYGFKSKTLLAIQVNIFECGGIVIGMCMAHRLADASTMFTFITDWAATARGAIEDIKASKIVELKRRNVNNIVCQDTSQQNTSPCTRVEAVTSFMWKRYMDSLRVWGVVYSYLRSRITPPLPANSFGNIYTFTIALSTPSDENDIDDGLRKDVSSPNDLNLVGKVRDAIKKIDDKYTRKLQSSEDELVNDVKPLTSGEAIFLGFSSWCRFPIYEADFGWGKPTWVSIGTMALRNTVFLMDTKSGDGIEAFVNMAKEDMDNFEVKLLADQ</sequence>
<dbReference type="Proteomes" id="UP000316621">
    <property type="component" value="Chromosome 2"/>
</dbReference>
<reference evidence="4 5" key="1">
    <citation type="journal article" date="2018" name="Science">
        <title>The opium poppy genome and morphinan production.</title>
        <authorList>
            <person name="Guo L."/>
            <person name="Winzer T."/>
            <person name="Yang X."/>
            <person name="Li Y."/>
            <person name="Ning Z."/>
            <person name="He Z."/>
            <person name="Teodor R."/>
            <person name="Lu Y."/>
            <person name="Bowser T.A."/>
            <person name="Graham I.A."/>
            <person name="Ye K."/>
        </authorList>
    </citation>
    <scope>NUCLEOTIDE SEQUENCE [LARGE SCALE GENOMIC DNA]</scope>
    <source>
        <strain evidence="5">cv. HN1</strain>
        <tissue evidence="4">Leaves</tissue>
    </source>
</reference>
<gene>
    <name evidence="4" type="ORF">C5167_021010</name>
</gene>
<dbReference type="InterPro" id="IPR023213">
    <property type="entry name" value="CAT-like_dom_sf"/>
</dbReference>
<dbReference type="PANTHER" id="PTHR31623:SF110">
    <property type="entry name" value="VINORINE SYNTHASE-LIKE"/>
    <property type="match status" value="1"/>
</dbReference>
<accession>A0A4Y7IXR0</accession>
<comment type="similarity">
    <text evidence="1">Belongs to the plant acyltransferase family.</text>
</comment>
<keyword evidence="5" id="KW-1185">Reference proteome</keyword>
<name>A0A4Y7IXR0_PAPSO</name>
<dbReference type="Pfam" id="PF02458">
    <property type="entry name" value="Transferase"/>
    <property type="match status" value="2"/>
</dbReference>
<dbReference type="PANTHER" id="PTHR31623">
    <property type="entry name" value="F21J9.9"/>
    <property type="match status" value="1"/>
</dbReference>